<sequence>MMVLDTSTVSTMTSLVVVTAGIVFVFETLLREDHSVSRIWSLGFITGIISSVSYTIWAMDTSAWWAVAIGNASFVASAGFMWLGCRRFNDKPLRISGGVVAFLIVTTLVATLVAGEDGGPWAGAPVMYAGLTILPGAAAFETVTGALVRIRISVALTVVFVAEAAFYGTRAAVLLVVGEDSTAFLTWWGTLPASVLTIVLTVVAVVVTSMLRAERTGLRGRRAVTAPRMLDNALDTPSFLRLLDRSLQRMREQTTNDDRMAVISVRLEMLNAIAIAFGGREASKLRTSVRSAARLAAPVQAWVGIDGEDALLIATTVRTSDQANALASRIGTSISTSLQETGVTLAPEVRLGVAISDGDTDAMGLASSARQARPEIGASDGAGSHSPDGPPMFRP</sequence>
<keyword evidence="2" id="KW-1133">Transmembrane helix</keyword>
<evidence type="ECO:0000313" key="4">
    <source>
        <dbReference type="Proteomes" id="UP000638043"/>
    </source>
</evidence>
<feature type="transmembrane region" description="Helical" evidence="2">
    <location>
        <begin position="121"/>
        <end position="140"/>
    </location>
</feature>
<protein>
    <recommendedName>
        <fullName evidence="5">GGDEF domain-containing protein</fullName>
    </recommendedName>
</protein>
<feature type="transmembrane region" description="Helical" evidence="2">
    <location>
        <begin position="63"/>
        <end position="83"/>
    </location>
</feature>
<evidence type="ECO:0000256" key="2">
    <source>
        <dbReference type="SAM" id="Phobius"/>
    </source>
</evidence>
<keyword evidence="2" id="KW-0472">Membrane</keyword>
<feature type="transmembrane region" description="Helical" evidence="2">
    <location>
        <begin position="39"/>
        <end position="57"/>
    </location>
</feature>
<name>A0ABQ2N8Z5_9MICO</name>
<feature type="transmembrane region" description="Helical" evidence="2">
    <location>
        <begin position="152"/>
        <end position="177"/>
    </location>
</feature>
<dbReference type="RefSeq" id="WP_188703166.1">
    <property type="nucleotide sequence ID" value="NZ_BMMQ01000013.1"/>
</dbReference>
<dbReference type="Proteomes" id="UP000638043">
    <property type="component" value="Unassembled WGS sequence"/>
</dbReference>
<feature type="transmembrane region" description="Helical" evidence="2">
    <location>
        <begin position="12"/>
        <end position="30"/>
    </location>
</feature>
<dbReference type="Gene3D" id="3.30.70.270">
    <property type="match status" value="1"/>
</dbReference>
<evidence type="ECO:0008006" key="5">
    <source>
        <dbReference type="Google" id="ProtNLM"/>
    </source>
</evidence>
<reference evidence="4" key="1">
    <citation type="journal article" date="2019" name="Int. J. Syst. Evol. Microbiol.">
        <title>The Global Catalogue of Microorganisms (GCM) 10K type strain sequencing project: providing services to taxonomists for standard genome sequencing and annotation.</title>
        <authorList>
            <consortium name="The Broad Institute Genomics Platform"/>
            <consortium name="The Broad Institute Genome Sequencing Center for Infectious Disease"/>
            <person name="Wu L."/>
            <person name="Ma J."/>
        </authorList>
    </citation>
    <scope>NUCLEOTIDE SEQUENCE [LARGE SCALE GENOMIC DNA]</scope>
    <source>
        <strain evidence="4">CGMCC 4.7181</strain>
    </source>
</reference>
<feature type="transmembrane region" description="Helical" evidence="2">
    <location>
        <begin position="189"/>
        <end position="211"/>
    </location>
</feature>
<accession>A0ABQ2N8Z5</accession>
<evidence type="ECO:0000313" key="3">
    <source>
        <dbReference type="EMBL" id="GGO67477.1"/>
    </source>
</evidence>
<feature type="region of interest" description="Disordered" evidence="1">
    <location>
        <begin position="365"/>
        <end position="395"/>
    </location>
</feature>
<organism evidence="3 4">
    <name type="scientific">Microbacterium nanhaiense</name>
    <dbReference type="NCBI Taxonomy" id="1301026"/>
    <lineage>
        <taxon>Bacteria</taxon>
        <taxon>Bacillati</taxon>
        <taxon>Actinomycetota</taxon>
        <taxon>Actinomycetes</taxon>
        <taxon>Micrococcales</taxon>
        <taxon>Microbacteriaceae</taxon>
        <taxon>Microbacterium</taxon>
    </lineage>
</organism>
<feature type="transmembrane region" description="Helical" evidence="2">
    <location>
        <begin position="95"/>
        <end position="115"/>
    </location>
</feature>
<keyword evidence="4" id="KW-1185">Reference proteome</keyword>
<dbReference type="EMBL" id="BMMQ01000013">
    <property type="protein sequence ID" value="GGO67477.1"/>
    <property type="molecule type" value="Genomic_DNA"/>
</dbReference>
<evidence type="ECO:0000256" key="1">
    <source>
        <dbReference type="SAM" id="MobiDB-lite"/>
    </source>
</evidence>
<keyword evidence="2" id="KW-0812">Transmembrane</keyword>
<gene>
    <name evidence="3" type="ORF">GCM10010910_29340</name>
</gene>
<proteinExistence type="predicted"/>
<comment type="caution">
    <text evidence="3">The sequence shown here is derived from an EMBL/GenBank/DDBJ whole genome shotgun (WGS) entry which is preliminary data.</text>
</comment>
<dbReference type="InterPro" id="IPR043128">
    <property type="entry name" value="Rev_trsase/Diguanyl_cyclase"/>
</dbReference>